<name>A0A8H7ZS14_9FUNG</name>
<dbReference type="GO" id="GO:0004069">
    <property type="term" value="F:L-aspartate:2-oxoglutarate aminotransferase activity"/>
    <property type="evidence" value="ECO:0007669"/>
    <property type="project" value="UniProtKB-EC"/>
</dbReference>
<comment type="caution">
    <text evidence="10">The sequence shown here is derived from an EMBL/GenBank/DDBJ whole genome shotgun (WGS) entry which is preliminary data.</text>
</comment>
<protein>
    <recommendedName>
        <fullName evidence="8">Aspartate aminotransferase</fullName>
        <ecNumber evidence="8">2.6.1.1</ecNumber>
    </recommendedName>
</protein>
<evidence type="ECO:0000256" key="5">
    <source>
        <dbReference type="ARBA" id="ARBA00022679"/>
    </source>
</evidence>
<sequence>MLEKNLDKEYCPISGIPEFVRHAAMLAYGEDSPVLEDKRLAIVQSISGTGALRVAGEFIQRHYPKEHFRVLGKRIYIPVPTWPNHKAIFADSDLEVHHYRYCDSETIDLDFAGMYEDIAMAPNHSIVLLHACAHNPTGIEPTPEQWKLISDVIKSRKHFVLFDMAYQGFASGDFDRDAAVLRQFVADGHNVGLCQSFAKNMGLYGERVGALSFVCRNESEAIAVVSQLKLKIRSMYSSPPIHGARVAAMVMGSPELRHEWLVEVKAVCSRIILMREQLRQHLIALVPTRNWDHITRQIGMFCFTGLDADQCRRLTYDHSVYLTEDGRISMAGINRHNVRYVAEAIAQVIVAEKSGQELGELEGEDRFEKTIQPSRRWQKRY</sequence>
<keyword evidence="4 8" id="KW-0032">Aminotransferase</keyword>
<dbReference type="InterPro" id="IPR015421">
    <property type="entry name" value="PyrdxlP-dep_Trfase_major"/>
</dbReference>
<dbReference type="PANTHER" id="PTHR11879">
    <property type="entry name" value="ASPARTATE AMINOTRANSFERASE"/>
    <property type="match status" value="1"/>
</dbReference>
<reference evidence="10 11" key="1">
    <citation type="journal article" name="Sci. Rep.">
        <title>Genome-scale phylogenetic analyses confirm Olpidium as the closest living zoosporic fungus to the non-flagellated, terrestrial fungi.</title>
        <authorList>
            <person name="Chang Y."/>
            <person name="Rochon D."/>
            <person name="Sekimoto S."/>
            <person name="Wang Y."/>
            <person name="Chovatia M."/>
            <person name="Sandor L."/>
            <person name="Salamov A."/>
            <person name="Grigoriev I.V."/>
            <person name="Stajich J.E."/>
            <person name="Spatafora J.W."/>
        </authorList>
    </citation>
    <scope>NUCLEOTIDE SEQUENCE [LARGE SCALE GENOMIC DNA]</scope>
    <source>
        <strain evidence="10">S191</strain>
    </source>
</reference>
<evidence type="ECO:0000313" key="10">
    <source>
        <dbReference type="EMBL" id="KAG5458456.1"/>
    </source>
</evidence>
<dbReference type="InterPro" id="IPR004838">
    <property type="entry name" value="NHTrfase_class1_PyrdxlP-BS"/>
</dbReference>
<accession>A0A8H7ZS14</accession>
<comment type="catalytic activity">
    <reaction evidence="7 8">
        <text>L-aspartate + 2-oxoglutarate = oxaloacetate + L-glutamate</text>
        <dbReference type="Rhea" id="RHEA:21824"/>
        <dbReference type="ChEBI" id="CHEBI:16452"/>
        <dbReference type="ChEBI" id="CHEBI:16810"/>
        <dbReference type="ChEBI" id="CHEBI:29985"/>
        <dbReference type="ChEBI" id="CHEBI:29991"/>
        <dbReference type="EC" id="2.6.1.1"/>
    </reaction>
</comment>
<evidence type="ECO:0000256" key="3">
    <source>
        <dbReference type="ARBA" id="ARBA00011738"/>
    </source>
</evidence>
<keyword evidence="6" id="KW-0663">Pyridoxal phosphate</keyword>
<evidence type="ECO:0000256" key="7">
    <source>
        <dbReference type="ARBA" id="ARBA00049185"/>
    </source>
</evidence>
<dbReference type="InterPro" id="IPR015422">
    <property type="entry name" value="PyrdxlP-dep_Trfase_small"/>
</dbReference>
<evidence type="ECO:0000256" key="2">
    <source>
        <dbReference type="ARBA" id="ARBA00007441"/>
    </source>
</evidence>
<dbReference type="PANTHER" id="PTHR11879:SF22">
    <property type="entry name" value="ASPARTATE AMINOTRANSFERASE, MITOCHONDRIAL"/>
    <property type="match status" value="1"/>
</dbReference>
<evidence type="ECO:0000259" key="9">
    <source>
        <dbReference type="Pfam" id="PF00155"/>
    </source>
</evidence>
<dbReference type="GO" id="GO:0005739">
    <property type="term" value="C:mitochondrion"/>
    <property type="evidence" value="ECO:0007669"/>
    <property type="project" value="TreeGrafter"/>
</dbReference>
<dbReference type="PRINTS" id="PR00799">
    <property type="entry name" value="TRANSAMINASE"/>
</dbReference>
<proteinExistence type="inferred from homology"/>
<dbReference type="PROSITE" id="PS00105">
    <property type="entry name" value="AA_TRANSFER_CLASS_1"/>
    <property type="match status" value="1"/>
</dbReference>
<keyword evidence="5 8" id="KW-0808">Transferase</keyword>
<dbReference type="Gene3D" id="3.90.1150.10">
    <property type="entry name" value="Aspartate Aminotransferase, domain 1"/>
    <property type="match status" value="1"/>
</dbReference>
<dbReference type="CDD" id="cd00609">
    <property type="entry name" value="AAT_like"/>
    <property type="match status" value="1"/>
</dbReference>
<comment type="cofactor">
    <cofactor evidence="1">
        <name>pyridoxal 5'-phosphate</name>
        <dbReference type="ChEBI" id="CHEBI:597326"/>
    </cofactor>
</comment>
<dbReference type="InterPro" id="IPR015424">
    <property type="entry name" value="PyrdxlP-dep_Trfase"/>
</dbReference>
<evidence type="ECO:0000256" key="6">
    <source>
        <dbReference type="ARBA" id="ARBA00022898"/>
    </source>
</evidence>
<dbReference type="InterPro" id="IPR000796">
    <property type="entry name" value="Asp_trans"/>
</dbReference>
<comment type="miscellaneous">
    <text evidence="8">In eukaryotes there are cytoplasmic, mitochondrial and chloroplastic isozymes.</text>
</comment>
<dbReference type="SUPFAM" id="SSF53383">
    <property type="entry name" value="PLP-dependent transferases"/>
    <property type="match status" value="1"/>
</dbReference>
<evidence type="ECO:0000256" key="8">
    <source>
        <dbReference type="RuleBase" id="RU000480"/>
    </source>
</evidence>
<dbReference type="InterPro" id="IPR004839">
    <property type="entry name" value="Aminotransferase_I/II_large"/>
</dbReference>
<dbReference type="FunFam" id="3.40.640.10:FF:000015">
    <property type="entry name" value="Aspartate aminotransferase"/>
    <property type="match status" value="1"/>
</dbReference>
<evidence type="ECO:0000256" key="4">
    <source>
        <dbReference type="ARBA" id="ARBA00022576"/>
    </source>
</evidence>
<feature type="domain" description="Aminotransferase class I/classII large" evidence="9">
    <location>
        <begin position="5"/>
        <end position="345"/>
    </location>
</feature>
<dbReference type="GO" id="GO:0006533">
    <property type="term" value="P:L-aspartate catabolic process"/>
    <property type="evidence" value="ECO:0007669"/>
    <property type="project" value="TreeGrafter"/>
</dbReference>
<dbReference type="OrthoDB" id="6752799at2759"/>
<dbReference type="EC" id="2.6.1.1" evidence="8"/>
<evidence type="ECO:0000256" key="1">
    <source>
        <dbReference type="ARBA" id="ARBA00001933"/>
    </source>
</evidence>
<comment type="subunit">
    <text evidence="3 8">Homodimer.</text>
</comment>
<dbReference type="Proteomes" id="UP000673691">
    <property type="component" value="Unassembled WGS sequence"/>
</dbReference>
<dbReference type="NCBIfam" id="NF006719">
    <property type="entry name" value="PRK09257.1"/>
    <property type="match status" value="1"/>
</dbReference>
<dbReference type="Gene3D" id="3.40.640.10">
    <property type="entry name" value="Type I PLP-dependent aspartate aminotransferase-like (Major domain)"/>
    <property type="match status" value="1"/>
</dbReference>
<organism evidence="10 11">
    <name type="scientific">Olpidium bornovanus</name>
    <dbReference type="NCBI Taxonomy" id="278681"/>
    <lineage>
        <taxon>Eukaryota</taxon>
        <taxon>Fungi</taxon>
        <taxon>Fungi incertae sedis</taxon>
        <taxon>Olpidiomycota</taxon>
        <taxon>Olpidiomycotina</taxon>
        <taxon>Olpidiomycetes</taxon>
        <taxon>Olpidiales</taxon>
        <taxon>Olpidiaceae</taxon>
        <taxon>Olpidium</taxon>
    </lineage>
</organism>
<keyword evidence="11" id="KW-1185">Reference proteome</keyword>
<dbReference type="EMBL" id="JAEFCI010008458">
    <property type="protein sequence ID" value="KAG5458456.1"/>
    <property type="molecule type" value="Genomic_DNA"/>
</dbReference>
<gene>
    <name evidence="10" type="ORF">BJ554DRAFT_1311</name>
</gene>
<comment type="similarity">
    <text evidence="2">Belongs to the class-I pyridoxal-phosphate-dependent aminotransferase family.</text>
</comment>
<dbReference type="GO" id="GO:0030170">
    <property type="term" value="F:pyridoxal phosphate binding"/>
    <property type="evidence" value="ECO:0007669"/>
    <property type="project" value="InterPro"/>
</dbReference>
<dbReference type="Pfam" id="PF00155">
    <property type="entry name" value="Aminotran_1_2"/>
    <property type="match status" value="1"/>
</dbReference>
<dbReference type="AlphaFoldDB" id="A0A8H7ZS14"/>
<evidence type="ECO:0000313" key="11">
    <source>
        <dbReference type="Proteomes" id="UP000673691"/>
    </source>
</evidence>